<reference evidence="14" key="1">
    <citation type="submission" date="2020-02" db="EMBL/GenBank/DDBJ databases">
        <authorList>
            <person name="Meier V. D."/>
        </authorList>
    </citation>
    <scope>NUCLEOTIDE SEQUENCE</scope>
    <source>
        <strain evidence="14">AVDCRST_MAG76</strain>
    </source>
</reference>
<gene>
    <name evidence="14" type="ORF">AVDCRST_MAG76-2888</name>
</gene>
<dbReference type="PIRSF" id="PIRSF003097">
    <property type="entry name" value="FtsX"/>
    <property type="match status" value="1"/>
</dbReference>
<feature type="transmembrane region" description="Helical" evidence="11">
    <location>
        <begin position="170"/>
        <end position="194"/>
    </location>
</feature>
<keyword evidence="9 10" id="KW-0131">Cell cycle</keyword>
<dbReference type="EMBL" id="CADCSZ010000173">
    <property type="protein sequence ID" value="CAA9262281.1"/>
    <property type="molecule type" value="Genomic_DNA"/>
</dbReference>
<dbReference type="InterPro" id="IPR058204">
    <property type="entry name" value="FtsX_firmicutes-type"/>
</dbReference>
<dbReference type="InterPro" id="IPR003838">
    <property type="entry name" value="ABC3_permease_C"/>
</dbReference>
<evidence type="ECO:0000313" key="14">
    <source>
        <dbReference type="EMBL" id="CAA9262281.1"/>
    </source>
</evidence>
<evidence type="ECO:0000256" key="1">
    <source>
        <dbReference type="ARBA" id="ARBA00004651"/>
    </source>
</evidence>
<comment type="subcellular location">
    <subcellularLocation>
        <location evidence="1">Cell membrane</location>
        <topology evidence="1">Multi-pass membrane protein</topology>
    </subcellularLocation>
</comment>
<evidence type="ECO:0000256" key="4">
    <source>
        <dbReference type="ARBA" id="ARBA00022475"/>
    </source>
</evidence>
<evidence type="ECO:0000256" key="9">
    <source>
        <dbReference type="ARBA" id="ARBA00023306"/>
    </source>
</evidence>
<dbReference type="Pfam" id="PF02687">
    <property type="entry name" value="FtsX"/>
    <property type="match status" value="1"/>
</dbReference>
<evidence type="ECO:0000256" key="2">
    <source>
        <dbReference type="ARBA" id="ARBA00007379"/>
    </source>
</evidence>
<feature type="domain" description="FtsX extracellular" evidence="13">
    <location>
        <begin position="58"/>
        <end position="150"/>
    </location>
</feature>
<feature type="transmembrane region" description="Helical" evidence="11">
    <location>
        <begin position="20"/>
        <end position="43"/>
    </location>
</feature>
<keyword evidence="8 10" id="KW-0472">Membrane</keyword>
<dbReference type="AlphaFoldDB" id="A0A6J4IVY6"/>
<name>A0A6J4IVY6_9ACTN</name>
<evidence type="ECO:0000256" key="6">
    <source>
        <dbReference type="ARBA" id="ARBA00022692"/>
    </source>
</evidence>
<dbReference type="Gene3D" id="3.30.70.3040">
    <property type="match status" value="1"/>
</dbReference>
<dbReference type="PANTHER" id="PTHR47755:SF1">
    <property type="entry name" value="CELL DIVISION PROTEIN FTSX"/>
    <property type="match status" value="1"/>
</dbReference>
<proteinExistence type="inferred from homology"/>
<dbReference type="GO" id="GO:0005886">
    <property type="term" value="C:plasma membrane"/>
    <property type="evidence" value="ECO:0007669"/>
    <property type="project" value="UniProtKB-SubCell"/>
</dbReference>
<feature type="transmembrane region" description="Helical" evidence="11">
    <location>
        <begin position="271"/>
        <end position="293"/>
    </location>
</feature>
<keyword evidence="4 10" id="KW-1003">Cell membrane</keyword>
<evidence type="ECO:0000256" key="10">
    <source>
        <dbReference type="PIRNR" id="PIRNR003097"/>
    </source>
</evidence>
<keyword evidence="7 11" id="KW-1133">Transmembrane helix</keyword>
<dbReference type="InterPro" id="IPR004513">
    <property type="entry name" value="FtsX"/>
</dbReference>
<dbReference type="NCBIfam" id="NF038347">
    <property type="entry name" value="FtsX_Gpos"/>
    <property type="match status" value="1"/>
</dbReference>
<evidence type="ECO:0000256" key="11">
    <source>
        <dbReference type="SAM" id="Phobius"/>
    </source>
</evidence>
<keyword evidence="6 11" id="KW-0812">Transmembrane</keyword>
<dbReference type="Pfam" id="PF18075">
    <property type="entry name" value="FtsX_ECD"/>
    <property type="match status" value="1"/>
</dbReference>
<organism evidence="14">
    <name type="scientific">uncultured Acidimicrobiales bacterium</name>
    <dbReference type="NCBI Taxonomy" id="310071"/>
    <lineage>
        <taxon>Bacteria</taxon>
        <taxon>Bacillati</taxon>
        <taxon>Actinomycetota</taxon>
        <taxon>Acidimicrobiia</taxon>
        <taxon>Acidimicrobiales</taxon>
        <taxon>environmental samples</taxon>
    </lineage>
</organism>
<dbReference type="PANTHER" id="PTHR47755">
    <property type="entry name" value="CELL DIVISION PROTEIN FTSX"/>
    <property type="match status" value="1"/>
</dbReference>
<accession>A0A6J4IVY6</accession>
<comment type="similarity">
    <text evidence="2 10">Belongs to the ABC-4 integral membrane protein family. FtsX subfamily.</text>
</comment>
<dbReference type="InterPro" id="IPR040690">
    <property type="entry name" value="FtsX_ECD"/>
</dbReference>
<evidence type="ECO:0000259" key="12">
    <source>
        <dbReference type="Pfam" id="PF02687"/>
    </source>
</evidence>
<evidence type="ECO:0000256" key="5">
    <source>
        <dbReference type="ARBA" id="ARBA00022618"/>
    </source>
</evidence>
<dbReference type="GO" id="GO:0051301">
    <property type="term" value="P:cell division"/>
    <property type="evidence" value="ECO:0007669"/>
    <property type="project" value="UniProtKB-KW"/>
</dbReference>
<keyword evidence="5 10" id="KW-0132">Cell division</keyword>
<protein>
    <recommendedName>
        <fullName evidence="3 10">Cell division protein FtsX</fullName>
    </recommendedName>
</protein>
<evidence type="ECO:0000259" key="13">
    <source>
        <dbReference type="Pfam" id="PF18075"/>
    </source>
</evidence>
<evidence type="ECO:0000256" key="7">
    <source>
        <dbReference type="ARBA" id="ARBA00022989"/>
    </source>
</evidence>
<evidence type="ECO:0000256" key="3">
    <source>
        <dbReference type="ARBA" id="ARBA00021907"/>
    </source>
</evidence>
<feature type="domain" description="ABC3 transporter permease C-terminal" evidence="12">
    <location>
        <begin position="174"/>
        <end position="292"/>
    </location>
</feature>
<feature type="transmembrane region" description="Helical" evidence="11">
    <location>
        <begin position="214"/>
        <end position="239"/>
    </location>
</feature>
<evidence type="ECO:0000256" key="8">
    <source>
        <dbReference type="ARBA" id="ARBA00023136"/>
    </source>
</evidence>
<sequence>MAVSASYVARETATNLSRNGLMSVAAIVTIAVGLLFFGSAIMWQQGVDRQTARWRGGIELSVFMQPSAADQQVDAVNKELDSAPEVKKATFVDKAAAYSEMKELFASQPEVVEAVGEQDAPPSFRVVPNKAEQVEDVGARFKDKPGVLSVVYAKETVDVLIKSTAKKRNLSLGVAFLAGASALLVILNTVRMAIFSRRREVAIMKLVGATNWFIRVPFMLEGMVQGIIGAAAAFLLIFVARDQIMSFVNDAAINQFTNLYATTGEVVKTGILLLLVGAGMGAVSSAIAVRRFLDV</sequence>